<dbReference type="CDD" id="cd05930">
    <property type="entry name" value="A_NRPS"/>
    <property type="match status" value="2"/>
</dbReference>
<comment type="caution">
    <text evidence="7">The sequence shown here is derived from an EMBL/GenBank/DDBJ whole genome shotgun (WGS) entry which is preliminary data.</text>
</comment>
<dbReference type="Gene3D" id="3.30.559.30">
    <property type="entry name" value="Nonribosomal peptide synthetase, condensation domain"/>
    <property type="match status" value="1"/>
</dbReference>
<feature type="transmembrane region" description="Helical" evidence="5">
    <location>
        <begin position="1974"/>
        <end position="2000"/>
    </location>
</feature>
<dbReference type="Pfam" id="PF00501">
    <property type="entry name" value="AMP-binding"/>
    <property type="match status" value="3"/>
</dbReference>
<comment type="cofactor">
    <cofactor evidence="1">
        <name>pantetheine 4'-phosphate</name>
        <dbReference type="ChEBI" id="CHEBI:47942"/>
    </cofactor>
</comment>
<name>A0ABQ3ZXB9_9ACTN</name>
<dbReference type="InterPro" id="IPR023213">
    <property type="entry name" value="CAT-like_dom_sf"/>
</dbReference>
<feature type="compositionally biased region" description="Low complexity" evidence="4">
    <location>
        <begin position="1648"/>
        <end position="1667"/>
    </location>
</feature>
<dbReference type="InterPro" id="IPR036736">
    <property type="entry name" value="ACP-like_sf"/>
</dbReference>
<dbReference type="Pfam" id="PF00550">
    <property type="entry name" value="PP-binding"/>
    <property type="match status" value="2"/>
</dbReference>
<dbReference type="Pfam" id="PF07690">
    <property type="entry name" value="MFS_1"/>
    <property type="match status" value="1"/>
</dbReference>
<dbReference type="SUPFAM" id="SSF52777">
    <property type="entry name" value="CoA-dependent acyltransferases"/>
    <property type="match status" value="2"/>
</dbReference>
<dbReference type="SUPFAM" id="SSF47336">
    <property type="entry name" value="ACP-like"/>
    <property type="match status" value="1"/>
</dbReference>
<dbReference type="InterPro" id="IPR042099">
    <property type="entry name" value="ANL_N_sf"/>
</dbReference>
<dbReference type="Gene3D" id="3.40.50.12780">
    <property type="entry name" value="N-terminal domain of ligase-like"/>
    <property type="match status" value="2"/>
</dbReference>
<feature type="transmembrane region" description="Helical" evidence="5">
    <location>
        <begin position="2182"/>
        <end position="2208"/>
    </location>
</feature>
<dbReference type="InterPro" id="IPR011701">
    <property type="entry name" value="MFS"/>
</dbReference>
<evidence type="ECO:0000256" key="1">
    <source>
        <dbReference type="ARBA" id="ARBA00001957"/>
    </source>
</evidence>
<dbReference type="InterPro" id="IPR001031">
    <property type="entry name" value="Thioesterase"/>
</dbReference>
<feature type="region of interest" description="Disordered" evidence="4">
    <location>
        <begin position="154"/>
        <end position="175"/>
    </location>
</feature>
<feature type="transmembrane region" description="Helical" evidence="5">
    <location>
        <begin position="2356"/>
        <end position="2373"/>
    </location>
</feature>
<reference evidence="7 8" key="1">
    <citation type="submission" date="2021-01" db="EMBL/GenBank/DDBJ databases">
        <title>Whole genome shotgun sequence of Actinoplanes humidus NBRC 14915.</title>
        <authorList>
            <person name="Komaki H."/>
            <person name="Tamura T."/>
        </authorList>
    </citation>
    <scope>NUCLEOTIDE SEQUENCE [LARGE SCALE GENOMIC DNA]</scope>
    <source>
        <strain evidence="7 8">NBRC 14915</strain>
    </source>
</reference>
<feature type="transmembrane region" description="Helical" evidence="5">
    <location>
        <begin position="2039"/>
        <end position="2060"/>
    </location>
</feature>
<dbReference type="InterPro" id="IPR036259">
    <property type="entry name" value="MFS_trans_sf"/>
</dbReference>
<dbReference type="PANTHER" id="PTHR45527:SF1">
    <property type="entry name" value="FATTY ACID SYNTHASE"/>
    <property type="match status" value="1"/>
</dbReference>
<dbReference type="EMBL" id="BOMN01000088">
    <property type="protein sequence ID" value="GIE23219.1"/>
    <property type="molecule type" value="Genomic_DNA"/>
</dbReference>
<evidence type="ECO:0000256" key="5">
    <source>
        <dbReference type="SAM" id="Phobius"/>
    </source>
</evidence>
<feature type="transmembrane region" description="Helical" evidence="5">
    <location>
        <begin position="2304"/>
        <end position="2323"/>
    </location>
</feature>
<feature type="transmembrane region" description="Helical" evidence="5">
    <location>
        <begin position="2214"/>
        <end position="2234"/>
    </location>
</feature>
<dbReference type="InterPro" id="IPR001242">
    <property type="entry name" value="Condensation_dom"/>
</dbReference>
<dbReference type="InterPro" id="IPR025110">
    <property type="entry name" value="AMP-bd_C"/>
</dbReference>
<dbReference type="InterPro" id="IPR020806">
    <property type="entry name" value="PKS_PP-bd"/>
</dbReference>
<dbReference type="PANTHER" id="PTHR45527">
    <property type="entry name" value="NONRIBOSOMAL PEPTIDE SYNTHETASE"/>
    <property type="match status" value="1"/>
</dbReference>
<evidence type="ECO:0000256" key="3">
    <source>
        <dbReference type="ARBA" id="ARBA00022553"/>
    </source>
</evidence>
<feature type="transmembrane region" description="Helical" evidence="5">
    <location>
        <begin position="2246"/>
        <end position="2264"/>
    </location>
</feature>
<dbReference type="InterPro" id="IPR010071">
    <property type="entry name" value="AA_adenyl_dom"/>
</dbReference>
<feature type="region of interest" description="Disordered" evidence="4">
    <location>
        <begin position="1645"/>
        <end position="1667"/>
    </location>
</feature>
<dbReference type="InterPro" id="IPR020845">
    <property type="entry name" value="AMP-binding_CS"/>
</dbReference>
<dbReference type="SUPFAM" id="SSF56801">
    <property type="entry name" value="Acetyl-CoA synthetase-like"/>
    <property type="match status" value="2"/>
</dbReference>
<dbReference type="RefSeq" id="WP_203840278.1">
    <property type="nucleotide sequence ID" value="NZ_BAAATV010000009.1"/>
</dbReference>
<keyword evidence="5" id="KW-0472">Membrane</keyword>
<feature type="transmembrane region" description="Helical" evidence="5">
    <location>
        <begin position="2066"/>
        <end position="2085"/>
    </location>
</feature>
<dbReference type="Gene3D" id="3.40.50.1820">
    <property type="entry name" value="alpha/beta hydrolase"/>
    <property type="match status" value="1"/>
</dbReference>
<dbReference type="Gene3D" id="1.10.1200.10">
    <property type="entry name" value="ACP-like"/>
    <property type="match status" value="2"/>
</dbReference>
<evidence type="ECO:0000256" key="4">
    <source>
        <dbReference type="SAM" id="MobiDB-lite"/>
    </source>
</evidence>
<dbReference type="SUPFAM" id="SSF103473">
    <property type="entry name" value="MFS general substrate transporter"/>
    <property type="match status" value="1"/>
</dbReference>
<feature type="transmembrane region" description="Helical" evidence="5">
    <location>
        <begin position="2105"/>
        <end position="2126"/>
    </location>
</feature>
<keyword evidence="3" id="KW-0597">Phosphoprotein</keyword>
<dbReference type="CDD" id="cd06173">
    <property type="entry name" value="MFS_MefA_like"/>
    <property type="match status" value="1"/>
</dbReference>
<keyword evidence="5" id="KW-1133">Transmembrane helix</keyword>
<feature type="compositionally biased region" description="Low complexity" evidence="4">
    <location>
        <begin position="154"/>
        <end position="167"/>
    </location>
</feature>
<proteinExistence type="predicted"/>
<evidence type="ECO:0000256" key="2">
    <source>
        <dbReference type="ARBA" id="ARBA00022450"/>
    </source>
</evidence>
<feature type="domain" description="Carrier" evidence="6">
    <location>
        <begin position="1568"/>
        <end position="1642"/>
    </location>
</feature>
<dbReference type="Gene3D" id="1.20.1250.20">
    <property type="entry name" value="MFS general substrate transporter like domains"/>
    <property type="match status" value="1"/>
</dbReference>
<keyword evidence="8" id="KW-1185">Reference proteome</keyword>
<keyword evidence="5" id="KW-0812">Transmembrane</keyword>
<keyword evidence="2" id="KW-0596">Phosphopantetheine</keyword>
<dbReference type="PROSITE" id="PS00012">
    <property type="entry name" value="PHOSPHOPANTETHEINE"/>
    <property type="match status" value="1"/>
</dbReference>
<dbReference type="InterPro" id="IPR029058">
    <property type="entry name" value="AB_hydrolase_fold"/>
</dbReference>
<evidence type="ECO:0000313" key="8">
    <source>
        <dbReference type="Proteomes" id="UP000603200"/>
    </source>
</evidence>
<dbReference type="CDD" id="cd19531">
    <property type="entry name" value="LCL_NRPS-like"/>
    <property type="match status" value="1"/>
</dbReference>
<sequence>MTTQTAYRPGPDRPDEARPGLLAGIRERVAAAPSALALIEGDRTYTYAELYAAAQGVAARVAAAGARAGDPVGLASVRGADTVIAMLGILLADAGFVPLDPADPPGRLAGIVRDAGVHVVVTGPRDEAAFTGAGLRCVPIRAAADASASASPGAAASAPAGASAGPSDTGGRDGLAWDEDPDALAYVIHTSGTTGRAKGVGIPRRALEHFSRIAVDHYAMRPGDRILQFVSMSFDACIEEVFPPLLAGATIVLRDDEMISSIAGFLDRCAAWEISVLFLPTAYWHELVDAMVRDGLRLPPAVRVVTAGGEEIRADRVAAWRALPLDGVRLVNEYGPTETTVVATVDELAGPRALSPRAGDDHEPTVGLPLPGVLVRVVDEHGDDVPSGEDGELLLGGPTVALGYLGQPERTAERFSAGADGQRYYRTGDRVRQRPDGRLAFRGRMDRQLKVRGFRVEPAEVERALLAHPAVRDAAVDLDKSRGALVAYLIMEGSDVGPVRDFVRDRLPAHSVPSLLIPVPAFPRNDRDKVDFAALHRASPAPPAGGNELERLIAGVLRVASIGPDESVLDLGAHSLSLVQIATRVARDHGVRLTLADLHAHPTPRGIAALIEARDRVEHGPLVEGTVLPLTEFQRDTWLADQFHPGTPLHTIGLRYRITGTADAARIQAALDAVVARHDALRATFRQDGDEPVMVFGGPARPVPLDVHHASGAEADRLRTSRGQTVFDPAAGGLIAATLLLGEGGYAELVVAVHHLVFDGWSATVLADDLAAALGGDALSPPAALGGDELSPAAGPGGAELSPAAGPGGVVQERAADFAGYLARPRDDERAYWVERLSGVDTEVLVPADRPRPQVRSFRGGMVERAIDPAVLTAAAGLARETGASVATVVLAALQTVLARVSGHSDITVLSPVAHRTDPERERTIGAFITVVPLRTDVGGDPDFRTLITRAHDTVLGALSHDDPPTAQLPAALGLPARPDRGPLTQVMLIVQNTPPAIATAGDTRVEFLGGTHPGMTKLDLTFSVDFPDGAPVLYAEYASELFDEAMVSRLAASLLTVLEAGVREPSAGVARLPLFDAAERDRILAAGSAPSAPSLPGDGSGGGVHDLILAHAGTTPDAVAVSLGDELWTYGQLGREAERLAESLTTAGVGPGDRVAIRLPRSPRSYAAILGVWKVGAAYVPVDPDYPAERQEYLLSDGDVRAVVDVDGVSVLSGTSKTDAAYVLYTSGTTGKPKGVMVSHANLRHAIAGWTATYGLRPGEIHLQAASFSFDVFAGESLRALATGGHLVICPKETLLDAPALHDLLRSQRVAIAELVPTVLRGLLDLPRLPDLRVLAGGAEKWYVHEYRRAVALAGPGARVINSYGVTEATIDNAYFDGPVSGLADEAVLPIGRPYPGNVLSVRDSLGSPVPFGTTGELWIGGPGVALGYHNLPSLTASRFRDGWYLTGDAARLLADGTTVLLGRLDDQVKVSGHRIELGEIEAALAALPGVTAAAADVRDGRIAGYLVGVTGTEPGLLHGLQSSLPHYAVPAWLVGVPSLPLTPNGKIDRRALPDPPVGPGASVLVEPETETQRGLAAIWAKLLGRSPGPDDAFFALGGDSFSALRMARAVHAEYGVRIALLDLYRNPVLRDLAAHLDTLLTPPASPSTASPASASPSKASPTFASPSVAAPPLTVPLGATKLGTIKLCTTKLHTTEPFELLQRLTPGDGDPTLGTLVCLPYSGGHALSFLPLAAAMPEGWVVYALQVPGRDWSNPDEQAPDFDALMTAALDEVRTLPGPITLYGHCHGSAMTMELGRRMEAAGLPLKGVSVGAMFPMARLPGKFADWVYRKFRPDRLISDRAILDEIRALGGGFDEFDDPAERAFAMRAVRHDERGSEDFYARTLQEEPSKLKAPLLSVVGDKDRVTELYTERYREWEHYSGEVSLAVLPKAGHGFLKHQAVPLAGILSADWPEPVAPPEEEPGPKPSLRRFGVVAAGQFVSLVGSALSQLIMSLWVFQQTGKITDFAFVSAVALLPGILAGPFAGAIADRYDRRKVMIWSDAAAGAATIVLITLMSAGNLQMGHVYALCALTSLASAFQRPAYAAAISQLVPKAFLGQANGIAQLGVGAGALFAPMLAAPLLAVLPLQSVLLVDVATFLVAVVTLQFVRFPDRAFKKREETVRAQIVNGWRFITKRPGLVSALWFFTIDHVFYTAGFALIVPLILIEHDVATLSLVLSAGGLGTLFGALAMSIWGGTHRRTDGMIIFMAVNNIGLMTVGLFTNPWLLVLGMFTMSATESLINGHWMSLIQAKVGFDLQGRVLSIFMTVMMLTMPLGYVIIGPSADRWFKPLLEPDGPLAGSLGPIVGVGPGRGLALVIVVSGIVMTLWAVRGWFNRRLRFVEDALPDLTPAGEIEDRDTVQRMADARLS</sequence>
<dbReference type="Gene3D" id="3.30.300.30">
    <property type="match status" value="2"/>
</dbReference>
<dbReference type="Pfam" id="PF00975">
    <property type="entry name" value="Thioesterase"/>
    <property type="match status" value="1"/>
</dbReference>
<evidence type="ECO:0000259" key="6">
    <source>
        <dbReference type="PROSITE" id="PS50075"/>
    </source>
</evidence>
<accession>A0ABQ3ZXB9</accession>
<gene>
    <name evidence="7" type="ORF">Ahu01nite_063210</name>
</gene>
<dbReference type="InterPro" id="IPR045851">
    <property type="entry name" value="AMP-bd_C_sf"/>
</dbReference>
<dbReference type="PROSITE" id="PS50075">
    <property type="entry name" value="CARRIER"/>
    <property type="match status" value="2"/>
</dbReference>
<dbReference type="SMART" id="SM00823">
    <property type="entry name" value="PKS_PP"/>
    <property type="match status" value="2"/>
</dbReference>
<organism evidence="7 8">
    <name type="scientific">Winogradskya humida</name>
    <dbReference type="NCBI Taxonomy" id="113566"/>
    <lineage>
        <taxon>Bacteria</taxon>
        <taxon>Bacillati</taxon>
        <taxon>Actinomycetota</taxon>
        <taxon>Actinomycetes</taxon>
        <taxon>Micromonosporales</taxon>
        <taxon>Micromonosporaceae</taxon>
        <taxon>Winogradskya</taxon>
    </lineage>
</organism>
<dbReference type="Pfam" id="PF13193">
    <property type="entry name" value="AMP-binding_C"/>
    <property type="match status" value="1"/>
</dbReference>
<feature type="domain" description="Carrier" evidence="6">
    <location>
        <begin position="540"/>
        <end position="615"/>
    </location>
</feature>
<dbReference type="PROSITE" id="PS00455">
    <property type="entry name" value="AMP_BINDING"/>
    <property type="match status" value="2"/>
</dbReference>
<dbReference type="Proteomes" id="UP000603200">
    <property type="component" value="Unassembled WGS sequence"/>
</dbReference>
<evidence type="ECO:0000313" key="7">
    <source>
        <dbReference type="EMBL" id="GIE23219.1"/>
    </source>
</evidence>
<feature type="transmembrane region" description="Helical" evidence="5">
    <location>
        <begin position="2006"/>
        <end position="2027"/>
    </location>
</feature>
<feature type="transmembrane region" description="Helical" evidence="5">
    <location>
        <begin position="2132"/>
        <end position="2151"/>
    </location>
</feature>
<dbReference type="Pfam" id="PF00668">
    <property type="entry name" value="Condensation"/>
    <property type="match status" value="2"/>
</dbReference>
<feature type="region of interest" description="Disordered" evidence="4">
    <location>
        <begin position="785"/>
        <end position="806"/>
    </location>
</feature>
<dbReference type="InterPro" id="IPR006162">
    <property type="entry name" value="Ppantetheine_attach_site"/>
</dbReference>
<protein>
    <recommendedName>
        <fullName evidence="6">Carrier domain-containing protein</fullName>
    </recommendedName>
</protein>
<dbReference type="SUPFAM" id="SSF53474">
    <property type="entry name" value="alpha/beta-Hydrolases"/>
    <property type="match status" value="1"/>
</dbReference>
<dbReference type="InterPro" id="IPR009081">
    <property type="entry name" value="PP-bd_ACP"/>
</dbReference>
<dbReference type="Gene3D" id="3.30.559.10">
    <property type="entry name" value="Chloramphenicol acetyltransferase-like domain"/>
    <property type="match status" value="1"/>
</dbReference>
<dbReference type="NCBIfam" id="TIGR01733">
    <property type="entry name" value="AA-adenyl-dom"/>
    <property type="match status" value="1"/>
</dbReference>
<dbReference type="InterPro" id="IPR000873">
    <property type="entry name" value="AMP-dep_synth/lig_dom"/>
</dbReference>